<reference evidence="2" key="1">
    <citation type="submission" date="2017-03" db="EMBL/GenBank/DDBJ databases">
        <title>Phytopthora megakarya and P. palmivora, two closely related causual agents of cacao black pod achieved similar genome size and gene model numbers by different mechanisms.</title>
        <authorList>
            <person name="Ali S."/>
            <person name="Shao J."/>
            <person name="Larry D.J."/>
            <person name="Kronmiller B."/>
            <person name="Shen D."/>
            <person name="Strem M.D."/>
            <person name="Melnick R.L."/>
            <person name="Guiltinan M.J."/>
            <person name="Tyler B.M."/>
            <person name="Meinhardt L.W."/>
            <person name="Bailey B.A."/>
        </authorList>
    </citation>
    <scope>NUCLEOTIDE SEQUENCE [LARGE SCALE GENOMIC DNA]</scope>
    <source>
        <strain evidence="2">zdho120</strain>
    </source>
</reference>
<organism evidence="1 2">
    <name type="scientific">Phytophthora megakarya</name>
    <dbReference type="NCBI Taxonomy" id="4795"/>
    <lineage>
        <taxon>Eukaryota</taxon>
        <taxon>Sar</taxon>
        <taxon>Stramenopiles</taxon>
        <taxon>Oomycota</taxon>
        <taxon>Peronosporomycetes</taxon>
        <taxon>Peronosporales</taxon>
        <taxon>Peronosporaceae</taxon>
        <taxon>Phytophthora</taxon>
    </lineage>
</organism>
<sequence>MQISVVGGLMSKYGDDTVLQALVRAKQIDGAKDAATKLETELFTVWMNNRQFTDSVFMTLKIHNDRSILRQMEKITVLENYIVFLNRKMDKTDNLLNALTRGFTTEEKVFSRVAMAKKDPFTMNRATELETMLLLQKVGNRIALDGGLDKLMRGKNLKIMNRYATTLSKSYVNNDVSLLGALVAKYGDEAIAKALAKAKTVEETKNVATKLQIQQLKKWLKDEKSVDEVFKLLQLDDYDEVLLTSRALDTLQDYITLFNREKQAHESFIKKVSEYFDGDNAFAIKLLGFMGFQSTREKAKELQNQLFQKWKDEGFNSITIINKVFKVPTTEETTDKSILRTAKEFNNFLENSATRVNTVPNVVNPTHP</sequence>
<dbReference type="OrthoDB" id="128648at2759"/>
<dbReference type="EMBL" id="NBNE01000434">
    <property type="protein sequence ID" value="OWZ19518.1"/>
    <property type="molecule type" value="Genomic_DNA"/>
</dbReference>
<dbReference type="AlphaFoldDB" id="A0A225WQK1"/>
<proteinExistence type="predicted"/>
<evidence type="ECO:0000313" key="2">
    <source>
        <dbReference type="Proteomes" id="UP000198211"/>
    </source>
</evidence>
<gene>
    <name evidence="1" type="ORF">PHMEG_0006233</name>
</gene>
<name>A0A225WQK1_9STRA</name>
<evidence type="ECO:0000313" key="1">
    <source>
        <dbReference type="EMBL" id="OWZ19518.1"/>
    </source>
</evidence>
<accession>A0A225WQK1</accession>
<keyword evidence="2" id="KW-1185">Reference proteome</keyword>
<dbReference type="Proteomes" id="UP000198211">
    <property type="component" value="Unassembled WGS sequence"/>
</dbReference>
<protein>
    <submittedName>
        <fullName evidence="1">Avirulence (Avh) protein</fullName>
    </submittedName>
</protein>
<comment type="caution">
    <text evidence="1">The sequence shown here is derived from an EMBL/GenBank/DDBJ whole genome shotgun (WGS) entry which is preliminary data.</text>
</comment>
<dbReference type="STRING" id="4795.A0A225WQK1"/>